<protein>
    <submittedName>
        <fullName evidence="2">Uncharacterized protein</fullName>
    </submittedName>
</protein>
<evidence type="ECO:0000313" key="2">
    <source>
        <dbReference type="EMBL" id="MBG6091946.1"/>
    </source>
</evidence>
<dbReference type="AlphaFoldDB" id="A0A931DQI3"/>
<dbReference type="EMBL" id="JADOUA010000001">
    <property type="protein sequence ID" value="MBG6091946.1"/>
    <property type="molecule type" value="Genomic_DNA"/>
</dbReference>
<dbReference type="Proteomes" id="UP000614047">
    <property type="component" value="Unassembled WGS sequence"/>
</dbReference>
<evidence type="ECO:0000256" key="1">
    <source>
        <dbReference type="SAM" id="MobiDB-lite"/>
    </source>
</evidence>
<gene>
    <name evidence="2" type="ORF">IW256_006059</name>
</gene>
<comment type="caution">
    <text evidence="2">The sequence shown here is derived from an EMBL/GenBank/DDBJ whole genome shotgun (WGS) entry which is preliminary data.</text>
</comment>
<proteinExistence type="predicted"/>
<keyword evidence="3" id="KW-1185">Reference proteome</keyword>
<accession>A0A931DQI3</accession>
<name>A0A931DQI3_9ACTN</name>
<reference evidence="2" key="1">
    <citation type="submission" date="2020-11" db="EMBL/GenBank/DDBJ databases">
        <title>Sequencing the genomes of 1000 actinobacteria strains.</title>
        <authorList>
            <person name="Klenk H.-P."/>
        </authorList>
    </citation>
    <scope>NUCLEOTIDE SEQUENCE</scope>
    <source>
        <strain evidence="2">DSM 43175</strain>
    </source>
</reference>
<feature type="compositionally biased region" description="Acidic residues" evidence="1">
    <location>
        <begin position="395"/>
        <end position="414"/>
    </location>
</feature>
<evidence type="ECO:0000313" key="3">
    <source>
        <dbReference type="Proteomes" id="UP000614047"/>
    </source>
</evidence>
<organism evidence="2 3">
    <name type="scientific">Actinomadura viridis</name>
    <dbReference type="NCBI Taxonomy" id="58110"/>
    <lineage>
        <taxon>Bacteria</taxon>
        <taxon>Bacillati</taxon>
        <taxon>Actinomycetota</taxon>
        <taxon>Actinomycetes</taxon>
        <taxon>Streptosporangiales</taxon>
        <taxon>Thermomonosporaceae</taxon>
        <taxon>Actinomadura</taxon>
    </lineage>
</organism>
<sequence length="414" mass="45883">MTKTEKDPGAAAALAESPPEWLARLRADPGPAALGITWLDAGDIRADGGEDETVFDGIMHSRATREYIDRHRPHMVRVASGPGYVGGFGLEHEAAWYVDTREPDRPLLAPNVTYPPFLWIPAEEASTEGMRRAMEGLFPSTKPVRATLPKTSRGFMGYADQMRVPNVYSGEFVPIDGLELDRYYTMNTFTEGMSWGSVVADDPYPDEHLGPVTMGVVHRDYLKQSPGVPSMTWRTAASGSYLGIEAHGGRLLVAEARYRPSPDHGVIERMNAEFGCTFPVDLPVDVVGALIGFDFRPLDLWERELAVEEDPGHILGKMEIALALAHGDLDAVDRLRPYFSHGDPPIRVHLLNFALRYNLEFLMEEHALTETETEIADQIHAILDRGTGDGHPDLFEEGAAWDDEDDEDEEDGDE</sequence>
<feature type="region of interest" description="Disordered" evidence="1">
    <location>
        <begin position="387"/>
        <end position="414"/>
    </location>
</feature>
<dbReference type="RefSeq" id="WP_197014202.1">
    <property type="nucleotide sequence ID" value="NZ_BAABES010000002.1"/>
</dbReference>